<dbReference type="AlphaFoldDB" id="A0AAE3JN17"/>
<dbReference type="Gene3D" id="3.20.20.150">
    <property type="entry name" value="Divalent-metal-dependent TIM barrel enzymes"/>
    <property type="match status" value="1"/>
</dbReference>
<keyword evidence="1" id="KW-0175">Coiled coil</keyword>
<dbReference type="Pfam" id="PF01261">
    <property type="entry name" value="AP_endonuc_2"/>
    <property type="match status" value="1"/>
</dbReference>
<dbReference type="PROSITE" id="PS51318">
    <property type="entry name" value="TAT"/>
    <property type="match status" value="1"/>
</dbReference>
<dbReference type="InterPro" id="IPR036237">
    <property type="entry name" value="Xyl_isomerase-like_sf"/>
</dbReference>
<accession>A0AAE3JN17</accession>
<dbReference type="InterPro" id="IPR050312">
    <property type="entry name" value="IolE/XylAMocC-like"/>
</dbReference>
<evidence type="ECO:0000256" key="1">
    <source>
        <dbReference type="SAM" id="Coils"/>
    </source>
</evidence>
<feature type="coiled-coil region" evidence="1">
    <location>
        <begin position="120"/>
        <end position="147"/>
    </location>
</feature>
<evidence type="ECO:0000313" key="4">
    <source>
        <dbReference type="Proteomes" id="UP001200642"/>
    </source>
</evidence>
<evidence type="ECO:0000259" key="2">
    <source>
        <dbReference type="Pfam" id="PF01261"/>
    </source>
</evidence>
<evidence type="ECO:0000313" key="3">
    <source>
        <dbReference type="EMBL" id="MCG2460485.1"/>
    </source>
</evidence>
<dbReference type="RefSeq" id="WP_317901629.1">
    <property type="nucleotide sequence ID" value="NZ_JAIRBC010000008.1"/>
</dbReference>
<dbReference type="InterPro" id="IPR013022">
    <property type="entry name" value="Xyl_isomerase-like_TIM-brl"/>
</dbReference>
<dbReference type="SUPFAM" id="SSF51658">
    <property type="entry name" value="Xylose isomerase-like"/>
    <property type="match status" value="1"/>
</dbReference>
<dbReference type="EMBL" id="JAIRBC010000008">
    <property type="protein sequence ID" value="MCG2460485.1"/>
    <property type="molecule type" value="Genomic_DNA"/>
</dbReference>
<proteinExistence type="predicted"/>
<comment type="caution">
    <text evidence="3">The sequence shown here is derived from an EMBL/GenBank/DDBJ whole genome shotgun (WGS) entry which is preliminary data.</text>
</comment>
<reference evidence="3" key="1">
    <citation type="submission" date="2023-02" db="EMBL/GenBank/DDBJ databases">
        <title>Genome of Flavobacteriaceae gen. nov. sp. strain F89.</title>
        <authorList>
            <person name="Wang Y."/>
        </authorList>
    </citation>
    <scope>NUCLEOTIDE SEQUENCE</scope>
    <source>
        <strain evidence="3">F89</strain>
    </source>
</reference>
<dbReference type="PANTHER" id="PTHR12110">
    <property type="entry name" value="HYDROXYPYRUVATE ISOMERASE"/>
    <property type="match status" value="1"/>
</dbReference>
<dbReference type="InterPro" id="IPR006311">
    <property type="entry name" value="TAT_signal"/>
</dbReference>
<protein>
    <submittedName>
        <fullName evidence="3">Sugar phosphate isomerase/epimerase</fullName>
    </submittedName>
</protein>
<keyword evidence="3" id="KW-0413">Isomerase</keyword>
<gene>
    <name evidence="3" type="ORF">K8352_06980</name>
</gene>
<dbReference type="GO" id="GO:0016853">
    <property type="term" value="F:isomerase activity"/>
    <property type="evidence" value="ECO:0007669"/>
    <property type="project" value="UniProtKB-KW"/>
</dbReference>
<name>A0AAE3JN17_9FLAO</name>
<sequence>MKNSKIRTISRRKFMGTSATMVAGVSLVGPSLFGATSKLEIYKKPNSLINGVQIGAITYSFRSMPNQSAEATLKYVVDSGISAIELMGDPAETFAGRVKNPVDWRAYYTVREARKKGTISGDQEKELDAMEAKRTAYKKEVASWRARVSMDKFEQLGKMYLDAGVSIYAFKPSAFGKDNTDAEIDWGLRAAKAMGASHVTLEHPGDDAWTQKLGDMGEKHGIYVAYHGHLQQTPTLWDTALKQSKYNAVNLDLGHFVAAGNAAPLEFIIAKHDRIKSMHVKDRQNKVHGQKNLPWGQGDTPIAQALQLIRDNNYKFPASIELEYEIPEGSNAIQEVTKCLDYCKTALT</sequence>
<dbReference type="Proteomes" id="UP001200642">
    <property type="component" value="Unassembled WGS sequence"/>
</dbReference>
<organism evidence="3 4">
    <name type="scientific">Cerina litoralis</name>
    <dbReference type="NCBI Taxonomy" id="2874477"/>
    <lineage>
        <taxon>Bacteria</taxon>
        <taxon>Pseudomonadati</taxon>
        <taxon>Bacteroidota</taxon>
        <taxon>Flavobacteriia</taxon>
        <taxon>Flavobacteriales</taxon>
        <taxon>Flavobacteriaceae</taxon>
        <taxon>Cerina</taxon>
    </lineage>
</organism>
<keyword evidence="4" id="KW-1185">Reference proteome</keyword>
<feature type="domain" description="Xylose isomerase-like TIM barrel" evidence="2">
    <location>
        <begin position="145"/>
        <end position="335"/>
    </location>
</feature>